<gene>
    <name evidence="4" type="ORF">DICPUDRAFT_158887</name>
</gene>
<feature type="region of interest" description="Disordered" evidence="1">
    <location>
        <begin position="33"/>
        <end position="53"/>
    </location>
</feature>
<dbReference type="PANTHER" id="PTHR12654:SF0">
    <property type="entry name" value="NON-LYSOSOMAL GLUCOSYLCERAMIDASE"/>
    <property type="match status" value="1"/>
</dbReference>
<dbReference type="AlphaFoldDB" id="F1A2R6"/>
<evidence type="ECO:0000256" key="1">
    <source>
        <dbReference type="SAM" id="MobiDB-lite"/>
    </source>
</evidence>
<evidence type="ECO:0000259" key="2">
    <source>
        <dbReference type="Pfam" id="PF04685"/>
    </source>
</evidence>
<protein>
    <recommendedName>
        <fullName evidence="6">Glucosylceramidase</fullName>
    </recommendedName>
</protein>
<name>F1A2R6_DICPU</name>
<dbReference type="KEGG" id="dpp:DICPUDRAFT_158887"/>
<dbReference type="VEuPathDB" id="AmoebaDB:DICPUDRAFT_158887"/>
<proteinExistence type="predicted"/>
<dbReference type="Pfam" id="PF04685">
    <property type="entry name" value="DUF608"/>
    <property type="match status" value="1"/>
</dbReference>
<organism evidence="4 5">
    <name type="scientific">Dictyostelium purpureum</name>
    <name type="common">Slime mold</name>
    <dbReference type="NCBI Taxonomy" id="5786"/>
    <lineage>
        <taxon>Eukaryota</taxon>
        <taxon>Amoebozoa</taxon>
        <taxon>Evosea</taxon>
        <taxon>Eumycetozoa</taxon>
        <taxon>Dictyostelia</taxon>
        <taxon>Dictyosteliales</taxon>
        <taxon>Dictyosteliaceae</taxon>
        <taxon>Dictyostelium</taxon>
    </lineage>
</organism>
<dbReference type="InterPro" id="IPR052566">
    <property type="entry name" value="Non-lysos_glucosylceramidase"/>
</dbReference>
<feature type="domain" description="Glycosyl-hydrolase family 116 catalytic region" evidence="2">
    <location>
        <begin position="808"/>
        <end position="1170"/>
    </location>
</feature>
<dbReference type="eggNOG" id="KOG2119">
    <property type="taxonomic scope" value="Eukaryota"/>
</dbReference>
<feature type="compositionally biased region" description="Low complexity" evidence="1">
    <location>
        <begin position="437"/>
        <end position="457"/>
    </location>
</feature>
<dbReference type="STRING" id="5786.F1A2R6"/>
<evidence type="ECO:0000313" key="4">
    <source>
        <dbReference type="EMBL" id="EGC29519.1"/>
    </source>
</evidence>
<evidence type="ECO:0008006" key="6">
    <source>
        <dbReference type="Google" id="ProtNLM"/>
    </source>
</evidence>
<dbReference type="RefSeq" id="XP_003293963.1">
    <property type="nucleotide sequence ID" value="XM_003293915.1"/>
</dbReference>
<keyword evidence="5" id="KW-1185">Reference proteome</keyword>
<dbReference type="Proteomes" id="UP000001064">
    <property type="component" value="Unassembled WGS sequence"/>
</dbReference>
<feature type="region of interest" description="Disordered" evidence="1">
    <location>
        <begin position="1"/>
        <end position="20"/>
    </location>
</feature>
<feature type="region of interest" description="Disordered" evidence="1">
    <location>
        <begin position="161"/>
        <end position="180"/>
    </location>
</feature>
<dbReference type="GO" id="GO:0008422">
    <property type="term" value="F:beta-glucosidase activity"/>
    <property type="evidence" value="ECO:0000318"/>
    <property type="project" value="GO_Central"/>
</dbReference>
<dbReference type="GO" id="GO:0005975">
    <property type="term" value="P:carbohydrate metabolic process"/>
    <property type="evidence" value="ECO:0007669"/>
    <property type="project" value="InterPro"/>
</dbReference>
<dbReference type="EMBL" id="GL871422">
    <property type="protein sequence ID" value="EGC29519.1"/>
    <property type="molecule type" value="Genomic_DNA"/>
</dbReference>
<dbReference type="FunCoup" id="F1A2R6">
    <property type="interactions" value="24"/>
</dbReference>
<sequence length="1205" mass="136812">MDDLFNFKSEERDSNSGFDDVYEDINIGLEASSPMSKQQQQQQTSNNNGFLFNNIDDEDEENFFVSPKQQTSNLNSFSTTTNNSHHNSTSHYSFNNKISDEINLHFNFDDYDNSTTAINSSILNNNNNSNSNNSSSFFNKIIFNESTELFKSNSLIDDNNSNSSNNNINSNNNSNNNINNNINNELNSNIISTMPGDNSFIYDNSNNNTSITTNSYIEKLNTNNDNEITSPIEKGHVRNASEQFSSPIQQSQKKEEQEENKKEDGKSSIFNLNSIKKAILNTSNSNLLNFSTDAFWKDLGDNPLIDQDTASDQEKWLRLGEDIPQCSWARRLDHNFPDHKHFQVSMWQGLKLVGIGYRMWKYVKKENSSGRVPMMDPFNLPKPGPIMGVPIGGIGSGSINRGWRGDFVRWNMNSGLVTNETVDVDKFSVYINFDDSNSASSSTGSTPSGTFTPNGPNFDPSSTKSKQKATVLYPGKPKNNLNLDVWNWGLKGENSCYFGLFPRAWTVYEEPHPDIKLVCKQISPVIPHNYQESSYPVGVYVWKIENNNKNSSADVSLMLTWQNSIGTKSDQDGGHYNKYFTLGDEPNKKIKGVTLIHRKEQRCAYNSSNIVYHDPMEYSIAVKDDPDVNITFNERFETTSRLDAANLWYTFNKKGELENIQDSRPSAPKKPIGAAVAAKVKVPAGGSKTIVFCIAWDQPITRFQLGSAYYKRYTKFYGNKGGNSQRIAYDALQNYKSWDNQIAQWQNPIIQDAELPSFYKMALFNELYYLVDGGTVWTHGSPQDQLPARYPLKTQLKPEDISDPNHIGRFAYLESLEYLMYNTYDVHFYSSYALAMLWPLLEISLQYDIAEATMLDYGITWEGIHSGQQIPRKKRCTVPHDLGNPGEDPWKRVNSYNIQDISRWKDLPSKFVLQVYRDYLVVEDKNFLLQVYNVVEEVIQRTLESFDTDHDGVVDNEGFPDQTYDVWPAVGCSAYSGGLWLASLKVASEMAKILGFKEDESIYNAIFEKGSASYTKKLWNGYYFKYDCSNSVHADSIMSDMLAGHWYLLSCGLPSYMTFDQALSSLSIINEYNVNSYGKERCGAVNGMRPEGVVDNTCLQSSEVWIGTSFSLAATMIQHHMDKDAWELVKGIVNSSYNRWGFQYQTPEAWDSNGCYRAGAYMRPLSIWSIQWALLKKKYFDFYDESLKSNNNSNNNINNGGSLLG</sequence>
<reference evidence="5" key="1">
    <citation type="journal article" date="2011" name="Genome Biol.">
        <title>Comparative genomics of the social amoebae Dictyostelium discoideum and Dictyostelium purpureum.</title>
        <authorList>
            <consortium name="US DOE Joint Genome Institute (JGI-PGF)"/>
            <person name="Sucgang R."/>
            <person name="Kuo A."/>
            <person name="Tian X."/>
            <person name="Salerno W."/>
            <person name="Parikh A."/>
            <person name="Feasley C.L."/>
            <person name="Dalin E."/>
            <person name="Tu H."/>
            <person name="Huang E."/>
            <person name="Barry K."/>
            <person name="Lindquist E."/>
            <person name="Shapiro H."/>
            <person name="Bruce D."/>
            <person name="Schmutz J."/>
            <person name="Salamov A."/>
            <person name="Fey P."/>
            <person name="Gaudet P."/>
            <person name="Anjard C."/>
            <person name="Babu M.M."/>
            <person name="Basu S."/>
            <person name="Bushmanova Y."/>
            <person name="van der Wel H."/>
            <person name="Katoh-Kurasawa M."/>
            <person name="Dinh C."/>
            <person name="Coutinho P.M."/>
            <person name="Saito T."/>
            <person name="Elias M."/>
            <person name="Schaap P."/>
            <person name="Kay R.R."/>
            <person name="Henrissat B."/>
            <person name="Eichinger L."/>
            <person name="Rivero F."/>
            <person name="Putnam N.H."/>
            <person name="West C.M."/>
            <person name="Loomis W.F."/>
            <person name="Chisholm R.L."/>
            <person name="Shaulsky G."/>
            <person name="Strassmann J.E."/>
            <person name="Queller D.C."/>
            <person name="Kuspa A."/>
            <person name="Grigoriev I.V."/>
        </authorList>
    </citation>
    <scope>NUCLEOTIDE SEQUENCE [LARGE SCALE GENOMIC DNA]</scope>
    <source>
        <strain evidence="5">QSDP1</strain>
    </source>
</reference>
<feature type="region of interest" description="Disordered" evidence="1">
    <location>
        <begin position="437"/>
        <end position="467"/>
    </location>
</feature>
<evidence type="ECO:0000259" key="3">
    <source>
        <dbReference type="Pfam" id="PF12215"/>
    </source>
</evidence>
<dbReference type="InParanoid" id="F1A2R6"/>
<dbReference type="SUPFAM" id="SSF48208">
    <property type="entry name" value="Six-hairpin glycosidases"/>
    <property type="match status" value="1"/>
</dbReference>
<dbReference type="OMA" id="HDLGAPN"/>
<dbReference type="PANTHER" id="PTHR12654">
    <property type="entry name" value="BILE ACID BETA-GLUCOSIDASE-RELATED"/>
    <property type="match status" value="1"/>
</dbReference>
<dbReference type="InterPro" id="IPR008928">
    <property type="entry name" value="6-hairpin_glycosidase_sf"/>
</dbReference>
<dbReference type="InterPro" id="IPR006775">
    <property type="entry name" value="GH116_catalytic"/>
</dbReference>
<dbReference type="Pfam" id="PF12215">
    <property type="entry name" value="Glyco_hydr_116N"/>
    <property type="match status" value="1"/>
</dbReference>
<dbReference type="FunFam" id="1.50.10.10:FF:000083">
    <property type="entry name" value="Non-lysosomal glucosylceramidase"/>
    <property type="match status" value="1"/>
</dbReference>
<dbReference type="InterPro" id="IPR012341">
    <property type="entry name" value="6hp_glycosidase-like_sf"/>
</dbReference>
<feature type="compositionally biased region" description="Basic and acidic residues" evidence="1">
    <location>
        <begin position="252"/>
        <end position="265"/>
    </location>
</feature>
<feature type="region of interest" description="Disordered" evidence="1">
    <location>
        <begin position="242"/>
        <end position="265"/>
    </location>
</feature>
<dbReference type="Gene3D" id="1.50.10.10">
    <property type="match status" value="1"/>
</dbReference>
<accession>F1A2R6</accession>
<dbReference type="InterPro" id="IPR024462">
    <property type="entry name" value="GH116_N"/>
</dbReference>
<evidence type="ECO:0000313" key="5">
    <source>
        <dbReference type="Proteomes" id="UP000001064"/>
    </source>
</evidence>
<dbReference type="GeneID" id="10505272"/>
<feature type="domain" description="Glycosyl-hydrolase family 116 N-terminal" evidence="3">
    <location>
        <begin position="388"/>
        <end position="738"/>
    </location>
</feature>
<dbReference type="OrthoDB" id="730489at2759"/>